<accession>A0A955L0S1</accession>
<dbReference type="InterPro" id="IPR036188">
    <property type="entry name" value="FAD/NAD-bd_sf"/>
</dbReference>
<dbReference type="SUPFAM" id="SSF51905">
    <property type="entry name" value="FAD/NAD(P)-binding domain"/>
    <property type="match status" value="1"/>
</dbReference>
<dbReference type="Proteomes" id="UP000745577">
    <property type="component" value="Unassembled WGS sequence"/>
</dbReference>
<proteinExistence type="predicted"/>
<organism evidence="2 3">
    <name type="scientific">Candidatus Dojkabacteria bacterium</name>
    <dbReference type="NCBI Taxonomy" id="2099670"/>
    <lineage>
        <taxon>Bacteria</taxon>
        <taxon>Candidatus Dojkabacteria</taxon>
    </lineage>
</organism>
<dbReference type="Gene3D" id="3.50.50.60">
    <property type="entry name" value="FAD/NAD(P)-binding domain"/>
    <property type="match status" value="1"/>
</dbReference>
<gene>
    <name evidence="2" type="ORF">KC675_00955</name>
</gene>
<feature type="domain" description="Amine oxidase" evidence="1">
    <location>
        <begin position="14"/>
        <end position="383"/>
    </location>
</feature>
<dbReference type="GO" id="GO:0016491">
    <property type="term" value="F:oxidoreductase activity"/>
    <property type="evidence" value="ECO:0007669"/>
    <property type="project" value="InterPro"/>
</dbReference>
<sequence>MNKNVAIIGGGILGLTLAYELSHKGYKITLLEKNSDWGGLASGLKIGETYIEKYYHHWFKSDIHIQELIKELGLEHKMYFPASSMGIFIDGELHSFSGSVDLLKFKPLNIFNRLRAGVVSLYLSKSKYKENYEKIKAIDWARKYFGKQATEIIWEPLLVGKFGKKYKEISMSWLWARIYDRASSRPNPIGKEYLGYMEGGFQLLIDTLVKKLQEFNVKMINNSTLESYKKVSKKHEIKYDGKTENFDIVISTIPGPIFNKLFPVNNAFKKSIENIKYIGATCMILELSESITPYYWLNINDKKAPFLALVEHTNFVEKEKYDDKIIVYIAKYVDPEDELFKKSEDELFDLYCEYLPKINDKFDKSWVIDRHFFKSPFAQHVVTTDYEMPKYETDIEGLYYANFTQIFPHDRGTNYAVEQAKELSKLIDSKYGD</sequence>
<dbReference type="Pfam" id="PF01593">
    <property type="entry name" value="Amino_oxidase"/>
    <property type="match status" value="1"/>
</dbReference>
<dbReference type="EMBL" id="JAGQLL010000008">
    <property type="protein sequence ID" value="MCA9379726.1"/>
    <property type="molecule type" value="Genomic_DNA"/>
</dbReference>
<evidence type="ECO:0000259" key="1">
    <source>
        <dbReference type="Pfam" id="PF01593"/>
    </source>
</evidence>
<evidence type="ECO:0000313" key="3">
    <source>
        <dbReference type="Proteomes" id="UP000745577"/>
    </source>
</evidence>
<comment type="caution">
    <text evidence="2">The sequence shown here is derived from an EMBL/GenBank/DDBJ whole genome shotgun (WGS) entry which is preliminary data.</text>
</comment>
<protein>
    <submittedName>
        <fullName evidence="2">NAD(P)/FAD-dependent oxidoreductase</fullName>
    </submittedName>
</protein>
<dbReference type="InterPro" id="IPR050464">
    <property type="entry name" value="Zeta_carotene_desat/Oxidored"/>
</dbReference>
<evidence type="ECO:0000313" key="2">
    <source>
        <dbReference type="EMBL" id="MCA9379726.1"/>
    </source>
</evidence>
<dbReference type="PANTHER" id="PTHR42923:SF46">
    <property type="entry name" value="AMINE OXIDASE"/>
    <property type="match status" value="1"/>
</dbReference>
<reference evidence="2" key="1">
    <citation type="submission" date="2020-04" db="EMBL/GenBank/DDBJ databases">
        <authorList>
            <person name="Zhang T."/>
        </authorList>
    </citation>
    <scope>NUCLEOTIDE SEQUENCE</scope>
    <source>
        <strain evidence="2">HKST-UBA15</strain>
    </source>
</reference>
<dbReference type="PANTHER" id="PTHR42923">
    <property type="entry name" value="PROTOPORPHYRINOGEN OXIDASE"/>
    <property type="match status" value="1"/>
</dbReference>
<reference evidence="2" key="2">
    <citation type="journal article" date="2021" name="Microbiome">
        <title>Successional dynamics and alternative stable states in a saline activated sludge microbial community over 9 years.</title>
        <authorList>
            <person name="Wang Y."/>
            <person name="Ye J."/>
            <person name="Ju F."/>
            <person name="Liu L."/>
            <person name="Boyd J.A."/>
            <person name="Deng Y."/>
            <person name="Parks D.H."/>
            <person name="Jiang X."/>
            <person name="Yin X."/>
            <person name="Woodcroft B.J."/>
            <person name="Tyson G.W."/>
            <person name="Hugenholtz P."/>
            <person name="Polz M.F."/>
            <person name="Zhang T."/>
        </authorList>
    </citation>
    <scope>NUCLEOTIDE SEQUENCE</scope>
    <source>
        <strain evidence="2">HKST-UBA15</strain>
    </source>
</reference>
<dbReference type="AlphaFoldDB" id="A0A955L0S1"/>
<dbReference type="NCBIfam" id="NF005560">
    <property type="entry name" value="PRK07233.1"/>
    <property type="match status" value="1"/>
</dbReference>
<dbReference type="InterPro" id="IPR002937">
    <property type="entry name" value="Amino_oxidase"/>
</dbReference>
<name>A0A955L0S1_9BACT</name>